<organism evidence="2 3">
    <name type="scientific">Hafnia psychrotolerans</name>
    <dbReference type="NCBI Taxonomy" id="1477018"/>
    <lineage>
        <taxon>Bacteria</taxon>
        <taxon>Pseudomonadati</taxon>
        <taxon>Pseudomonadota</taxon>
        <taxon>Gammaproteobacteria</taxon>
        <taxon>Enterobacterales</taxon>
        <taxon>Hafniaceae</taxon>
        <taxon>Hafnia</taxon>
    </lineage>
</organism>
<proteinExistence type="predicted"/>
<reference evidence="3" key="1">
    <citation type="journal article" date="2019" name="Int. J. Syst. Evol. Microbiol.">
        <title>The Global Catalogue of Microorganisms (GCM) 10K type strain sequencing project: providing services to taxonomists for standard genome sequencing and annotation.</title>
        <authorList>
            <consortium name="The Broad Institute Genomics Platform"/>
            <consortium name="The Broad Institute Genome Sequencing Center for Infectious Disease"/>
            <person name="Wu L."/>
            <person name="Ma J."/>
        </authorList>
    </citation>
    <scope>NUCLEOTIDE SEQUENCE [LARGE SCALE GENOMIC DNA]</scope>
    <source>
        <strain evidence="3">CGMCC 1.12806</strain>
    </source>
</reference>
<keyword evidence="3" id="KW-1185">Reference proteome</keyword>
<name>A0ABQ1GK80_9GAMM</name>
<feature type="region of interest" description="Disordered" evidence="1">
    <location>
        <begin position="21"/>
        <end position="42"/>
    </location>
</feature>
<gene>
    <name evidence="2" type="ORF">GCM10011328_20030</name>
</gene>
<dbReference type="Proteomes" id="UP000627464">
    <property type="component" value="Unassembled WGS sequence"/>
</dbReference>
<evidence type="ECO:0008006" key="4">
    <source>
        <dbReference type="Google" id="ProtNLM"/>
    </source>
</evidence>
<dbReference type="InterPro" id="IPR036196">
    <property type="entry name" value="Ptyr_pPase_sf"/>
</dbReference>
<accession>A0ABQ1GK80</accession>
<evidence type="ECO:0000313" key="3">
    <source>
        <dbReference type="Proteomes" id="UP000627464"/>
    </source>
</evidence>
<sequence>MTQDVVITVLRNAAGETCPANLAPAGRTHGGVEDPDKTTGSEQEIDAAFEKAWQILHHRIEAFLSLPPSVLSGPEKRLQAELNRIGETIF</sequence>
<dbReference type="RefSeq" id="WP_229746438.1">
    <property type="nucleotide sequence ID" value="NZ_BMFZ01000004.1"/>
</dbReference>
<evidence type="ECO:0000256" key="1">
    <source>
        <dbReference type="SAM" id="MobiDB-lite"/>
    </source>
</evidence>
<dbReference type="SUPFAM" id="SSF52788">
    <property type="entry name" value="Phosphotyrosine protein phosphatases I"/>
    <property type="match status" value="1"/>
</dbReference>
<comment type="caution">
    <text evidence="2">The sequence shown here is derived from an EMBL/GenBank/DDBJ whole genome shotgun (WGS) entry which is preliminary data.</text>
</comment>
<dbReference type="EMBL" id="BMFZ01000004">
    <property type="protein sequence ID" value="GGA44888.1"/>
    <property type="molecule type" value="Genomic_DNA"/>
</dbReference>
<evidence type="ECO:0000313" key="2">
    <source>
        <dbReference type="EMBL" id="GGA44888.1"/>
    </source>
</evidence>
<protein>
    <recommendedName>
        <fullName evidence="4">Protein-tyrosine-phosphatase</fullName>
    </recommendedName>
</protein>
<feature type="compositionally biased region" description="Basic and acidic residues" evidence="1">
    <location>
        <begin position="30"/>
        <end position="39"/>
    </location>
</feature>